<dbReference type="OrthoDB" id="5425061at2759"/>
<dbReference type="Proteomes" id="UP000002058">
    <property type="component" value="Unassembled WGS sequence"/>
</dbReference>
<feature type="compositionally biased region" description="Basic residues" evidence="1">
    <location>
        <begin position="173"/>
        <end position="187"/>
    </location>
</feature>
<name>C4JGD7_UNCRE</name>
<reference evidence="3" key="1">
    <citation type="journal article" date="2009" name="Genome Res.">
        <title>Comparative genomic analyses of the human fungal pathogens Coccidioides and their relatives.</title>
        <authorList>
            <person name="Sharpton T.J."/>
            <person name="Stajich J.E."/>
            <person name="Rounsley S.D."/>
            <person name="Gardner M.J."/>
            <person name="Wortman J.R."/>
            <person name="Jordar V.S."/>
            <person name="Maiti R."/>
            <person name="Kodira C.D."/>
            <person name="Neafsey D.E."/>
            <person name="Zeng Q."/>
            <person name="Hung C.-Y."/>
            <person name="McMahan C."/>
            <person name="Muszewska A."/>
            <person name="Grynberg M."/>
            <person name="Mandel M.A."/>
            <person name="Kellner E.M."/>
            <person name="Barker B.M."/>
            <person name="Galgiani J.N."/>
            <person name="Orbach M.J."/>
            <person name="Kirkland T.N."/>
            <person name="Cole G.T."/>
            <person name="Henn M.R."/>
            <person name="Birren B.W."/>
            <person name="Taylor J.W."/>
        </authorList>
    </citation>
    <scope>NUCLEOTIDE SEQUENCE [LARGE SCALE GENOMIC DNA]</scope>
    <source>
        <strain evidence="3">UAMH 1704</strain>
    </source>
</reference>
<dbReference type="KEGG" id="ure:UREG_01128"/>
<gene>
    <name evidence="2" type="ORF">UREG_01128</name>
</gene>
<dbReference type="InterPro" id="IPR018555">
    <property type="entry name" value="C630.06c-like"/>
</dbReference>
<feature type="region of interest" description="Disordered" evidence="1">
    <location>
        <begin position="1"/>
        <end position="44"/>
    </location>
</feature>
<dbReference type="AlphaFoldDB" id="C4JGD7"/>
<dbReference type="HOGENOM" id="CLU_051875_0_1_1"/>
<dbReference type="VEuPathDB" id="FungiDB:UREG_01128"/>
<feature type="compositionally biased region" description="Polar residues" evidence="1">
    <location>
        <begin position="240"/>
        <end position="249"/>
    </location>
</feature>
<dbReference type="EMBL" id="CH476615">
    <property type="protein sequence ID" value="EEP76279.1"/>
    <property type="molecule type" value="Genomic_DNA"/>
</dbReference>
<feature type="compositionally biased region" description="Basic residues" evidence="1">
    <location>
        <begin position="205"/>
        <end position="218"/>
    </location>
</feature>
<feature type="compositionally biased region" description="Polar residues" evidence="1">
    <location>
        <begin position="156"/>
        <end position="170"/>
    </location>
</feature>
<dbReference type="Pfam" id="PF09428">
    <property type="entry name" value="DUF2011"/>
    <property type="match status" value="1"/>
</dbReference>
<dbReference type="OMA" id="HHEELPD"/>
<evidence type="ECO:0000313" key="2">
    <source>
        <dbReference type="EMBL" id="EEP76279.1"/>
    </source>
</evidence>
<evidence type="ECO:0000313" key="3">
    <source>
        <dbReference type="Proteomes" id="UP000002058"/>
    </source>
</evidence>
<sequence>MNEEEEEQEFEFRLFRSTAPDALGGEKQDGPIDTGGGIEKEETRNVPAVHKIRVKLRSPSPSRSAEGGFTVPFRAWDYYFSDPELVMRVFKERFGKSPSGACEFISKDPKKQERRQNYLEVAVTSDQVLAAANSGVWPGCHLPWRVIHFAAPFSKTSKVPSQTPLSTTDPSLKPKKKKPGKKRRIMLRNRVAAKAAAEEADREKRTRRNREKKIKRRQREREKKTALQTVEHGTGVDLSESMSLSGNDK</sequence>
<protein>
    <submittedName>
        <fullName evidence="2">Uncharacterized protein</fullName>
    </submittedName>
</protein>
<feature type="region of interest" description="Disordered" evidence="1">
    <location>
        <begin position="156"/>
        <end position="249"/>
    </location>
</feature>
<dbReference type="GeneID" id="8440377"/>
<dbReference type="RefSeq" id="XP_002541612.1">
    <property type="nucleotide sequence ID" value="XM_002541566.1"/>
</dbReference>
<dbReference type="eggNOG" id="ENOG502SH2S">
    <property type="taxonomic scope" value="Eukaryota"/>
</dbReference>
<dbReference type="STRING" id="336963.C4JGD7"/>
<keyword evidence="3" id="KW-1185">Reference proteome</keyword>
<evidence type="ECO:0000256" key="1">
    <source>
        <dbReference type="SAM" id="MobiDB-lite"/>
    </source>
</evidence>
<dbReference type="InParanoid" id="C4JGD7"/>
<accession>C4JGD7</accession>
<proteinExistence type="predicted"/>
<organism evidence="2 3">
    <name type="scientific">Uncinocarpus reesii (strain UAMH 1704)</name>
    <dbReference type="NCBI Taxonomy" id="336963"/>
    <lineage>
        <taxon>Eukaryota</taxon>
        <taxon>Fungi</taxon>
        <taxon>Dikarya</taxon>
        <taxon>Ascomycota</taxon>
        <taxon>Pezizomycotina</taxon>
        <taxon>Eurotiomycetes</taxon>
        <taxon>Eurotiomycetidae</taxon>
        <taxon>Onygenales</taxon>
        <taxon>Onygenaceae</taxon>
        <taxon>Uncinocarpus</taxon>
    </lineage>
</organism>